<evidence type="ECO:0000313" key="2">
    <source>
        <dbReference type="Proteomes" id="UP000069771"/>
    </source>
</evidence>
<dbReference type="OrthoDB" id="1655751at2"/>
<accession>A0A140DTG6</accession>
<dbReference type="RefSeq" id="WP_067555714.1">
    <property type="nucleotide sequence ID" value="NZ_CAJTBG010000068.1"/>
</dbReference>
<dbReference type="STRING" id="1702221.AALO17_08090"/>
<dbReference type="AlphaFoldDB" id="A0A140DTG6"/>
<dbReference type="KEGG" id="fro:AALO17_08090"/>
<dbReference type="NCBIfam" id="TIGR01784">
    <property type="entry name" value="T_den_put_tspse"/>
    <property type="match status" value="1"/>
</dbReference>
<sequence>MLEISDEKLEIILSMTAFDNAFIRTFFDRNTVEFLLRLILKKPELSVETVTFEHVLDDPVSKGVRLDIRAVDDAGNWMDIEFQINPREVNGRRLRYYHSRMDVQMLERGKQYTELADACVIFICRGDPIGKGKPMYCFQMKDQDNEVLEDGQLTLILNADFPGDWEYKNLMEDLKSADSKDMHYDVLKERMQTVKEKEGEIMEAGHVLEDYLKKQEDKMKSEIVANMLKDKMPEETIVRLAVVSPEFVKQVQATM</sequence>
<name>A0A140DTG6_9FIRM</name>
<dbReference type="Pfam" id="PF12784">
    <property type="entry name" value="PDDEXK_2"/>
    <property type="match status" value="1"/>
</dbReference>
<organism evidence="1 2">
    <name type="scientific">Faecalibaculum rodentium</name>
    <dbReference type="NCBI Taxonomy" id="1702221"/>
    <lineage>
        <taxon>Bacteria</taxon>
        <taxon>Bacillati</taxon>
        <taxon>Bacillota</taxon>
        <taxon>Erysipelotrichia</taxon>
        <taxon>Erysipelotrichales</taxon>
        <taxon>Erysipelotrichaceae</taxon>
        <taxon>Faecalibaculum</taxon>
    </lineage>
</organism>
<protein>
    <recommendedName>
        <fullName evidence="3">Rpn family recombination-promoting nuclease/putative transposase</fullName>
    </recommendedName>
</protein>
<dbReference type="Proteomes" id="UP000069771">
    <property type="component" value="Chromosome"/>
</dbReference>
<proteinExistence type="predicted"/>
<reference evidence="1 2" key="1">
    <citation type="journal article" date="2016" name="Gut Pathog.">
        <title>Whole genome sequencing of "Faecalibaculum rodentium" ALO17, isolated from C57BL/6J laboratory mouse feces.</title>
        <authorList>
            <person name="Lim S."/>
            <person name="Chang D.H."/>
            <person name="Ahn S."/>
            <person name="Kim B.C."/>
        </authorList>
    </citation>
    <scope>NUCLEOTIDE SEQUENCE [LARGE SCALE GENOMIC DNA]</scope>
    <source>
        <strain evidence="1 2">Alo17</strain>
    </source>
</reference>
<evidence type="ECO:0008006" key="3">
    <source>
        <dbReference type="Google" id="ProtNLM"/>
    </source>
</evidence>
<dbReference type="EMBL" id="CP011391">
    <property type="protein sequence ID" value="AMK53943.1"/>
    <property type="molecule type" value="Genomic_DNA"/>
</dbReference>
<keyword evidence="2" id="KW-1185">Reference proteome</keyword>
<dbReference type="InterPro" id="IPR010106">
    <property type="entry name" value="RpnA"/>
</dbReference>
<gene>
    <name evidence="1" type="ORF">AALO17_08090</name>
</gene>
<evidence type="ECO:0000313" key="1">
    <source>
        <dbReference type="EMBL" id="AMK53943.1"/>
    </source>
</evidence>
<dbReference type="GeneID" id="78477611"/>